<gene>
    <name evidence="2" type="ORF">KFL_011230020</name>
</gene>
<name>A0A1Y1IV76_KLENI</name>
<protein>
    <submittedName>
        <fullName evidence="2">Uncharacterized protein</fullName>
    </submittedName>
</protein>
<feature type="region of interest" description="Disordered" evidence="1">
    <location>
        <begin position="263"/>
        <end position="424"/>
    </location>
</feature>
<feature type="compositionally biased region" description="Basic and acidic residues" evidence="1">
    <location>
        <begin position="346"/>
        <end position="369"/>
    </location>
</feature>
<feature type="compositionally biased region" description="Basic and acidic residues" evidence="1">
    <location>
        <begin position="316"/>
        <end position="331"/>
    </location>
</feature>
<proteinExistence type="predicted"/>
<dbReference type="Proteomes" id="UP000054558">
    <property type="component" value="Unassembled WGS sequence"/>
</dbReference>
<feature type="compositionally biased region" description="Basic and acidic residues" evidence="1">
    <location>
        <begin position="277"/>
        <end position="291"/>
    </location>
</feature>
<reference evidence="2 3" key="1">
    <citation type="journal article" date="2014" name="Nat. Commun.">
        <title>Klebsormidium flaccidum genome reveals primary factors for plant terrestrial adaptation.</title>
        <authorList>
            <person name="Hori K."/>
            <person name="Maruyama F."/>
            <person name="Fujisawa T."/>
            <person name="Togashi T."/>
            <person name="Yamamoto N."/>
            <person name="Seo M."/>
            <person name="Sato S."/>
            <person name="Yamada T."/>
            <person name="Mori H."/>
            <person name="Tajima N."/>
            <person name="Moriyama T."/>
            <person name="Ikeuchi M."/>
            <person name="Watanabe M."/>
            <person name="Wada H."/>
            <person name="Kobayashi K."/>
            <person name="Saito M."/>
            <person name="Masuda T."/>
            <person name="Sasaki-Sekimoto Y."/>
            <person name="Mashiguchi K."/>
            <person name="Awai K."/>
            <person name="Shimojima M."/>
            <person name="Masuda S."/>
            <person name="Iwai M."/>
            <person name="Nobusawa T."/>
            <person name="Narise T."/>
            <person name="Kondo S."/>
            <person name="Saito H."/>
            <person name="Sato R."/>
            <person name="Murakawa M."/>
            <person name="Ihara Y."/>
            <person name="Oshima-Yamada Y."/>
            <person name="Ohtaka K."/>
            <person name="Satoh M."/>
            <person name="Sonobe K."/>
            <person name="Ishii M."/>
            <person name="Ohtani R."/>
            <person name="Kanamori-Sato M."/>
            <person name="Honoki R."/>
            <person name="Miyazaki D."/>
            <person name="Mochizuki H."/>
            <person name="Umetsu J."/>
            <person name="Higashi K."/>
            <person name="Shibata D."/>
            <person name="Kamiya Y."/>
            <person name="Sato N."/>
            <person name="Nakamura Y."/>
            <person name="Tabata S."/>
            <person name="Ida S."/>
            <person name="Kurokawa K."/>
            <person name="Ohta H."/>
        </authorList>
    </citation>
    <scope>NUCLEOTIDE SEQUENCE [LARGE SCALE GENOMIC DNA]</scope>
    <source>
        <strain evidence="2 3">NIES-2285</strain>
    </source>
</reference>
<evidence type="ECO:0000313" key="3">
    <source>
        <dbReference type="Proteomes" id="UP000054558"/>
    </source>
</evidence>
<sequence length="543" mass="60037">MDFSSAPTIYIEHDGHTFPFFTCQSEEKFIFSLRVHFGAECPPTSKTVFLIGERDGPRGKELLKAPLSMYLENKISHTEPLKLEFVDDPQPPAAEAQAFMQAGQSAGATGATSTAARRLAGPYVDDARGGQSSLPSAQDKRAAKLRKGRIINKECDEDGVPLTTAGQNSEILLTSLERAEVRKFVLQHWELDEISGIPYDLTEQEESECVELSFLEMQKSPILRGRPYGALRHYARRWVWDMNRHRTKPLKRGLDILKLRKKGYESGGNGKATGVTREPRSRAVPEVDVAPKRSFSRKSNDKSSKPRSIAKGSAQGDKDGAPLKPRKESTKTQESGGKQKVGAAKDANEIDTKKSKGKRKAESLKEKDSGTSPGAAKDEEQDVDSPPARKRKKSAKVAENEARQAEKKEEAEKPAKVTKKAAEANRKRIARQLQEARVFETLADMKGTAPVEEDSADAWLETIAGRLPEVFTFDQILEKAPRRFSAKDVATALSDSGDYVLVQGCWVASKKYLRAEVDIKASPEEIATLGYLRGYFLSLLAKE</sequence>
<evidence type="ECO:0000256" key="1">
    <source>
        <dbReference type="SAM" id="MobiDB-lite"/>
    </source>
</evidence>
<accession>A0A1Y1IV76</accession>
<dbReference type="AlphaFoldDB" id="A0A1Y1IV76"/>
<organism evidence="2 3">
    <name type="scientific">Klebsormidium nitens</name>
    <name type="common">Green alga</name>
    <name type="synonym">Ulothrix nitens</name>
    <dbReference type="NCBI Taxonomy" id="105231"/>
    <lineage>
        <taxon>Eukaryota</taxon>
        <taxon>Viridiplantae</taxon>
        <taxon>Streptophyta</taxon>
        <taxon>Klebsormidiophyceae</taxon>
        <taxon>Klebsormidiales</taxon>
        <taxon>Klebsormidiaceae</taxon>
        <taxon>Klebsormidium</taxon>
    </lineage>
</organism>
<evidence type="ECO:0000313" key="2">
    <source>
        <dbReference type="EMBL" id="GAQ92756.1"/>
    </source>
</evidence>
<keyword evidence="3" id="KW-1185">Reference proteome</keyword>
<feature type="compositionally biased region" description="Basic and acidic residues" evidence="1">
    <location>
        <begin position="396"/>
        <end position="424"/>
    </location>
</feature>
<dbReference type="EMBL" id="DF238072">
    <property type="protein sequence ID" value="GAQ92756.1"/>
    <property type="molecule type" value="Genomic_DNA"/>
</dbReference>